<dbReference type="PRINTS" id="PR00119">
    <property type="entry name" value="CATATPASE"/>
</dbReference>
<sequence>MTNAQPLPVAHNEEPSAGLSEDQARVRLREYGFNEIPEKPVSLLRGILKRLWGPIPWMLEVALIFELVLGKVNEPIMIGLWLLFSAAVGGVQERRAQSVLDLLRGRLRVGASVRRDGTWRLVPARELVPGDQIHIGPGDLVPADCTVDDGTIDVDQAVLTGESAVVTCRAGEVIYSASTVRGGQATATVTATGTQSYFGRTAELVRSARAVGHLDQLLFAVVRHLVTIDAVLAALLVAFALWGGADLLTLIPFLLVLVIATVPVTMPAAFTVANAVEARSLARNGILVTGLSAVQEAATMDVLCIDKTGTLTHNRQVVTAIVPVAAESENDVLAWAAAACDEASQGPLELAVLGALRQRSVPTLDRQRLVPFNPATKRSEAYVNRDGQSIRVVLGSPAAVQDLAQPLAGLLDRVEKLAATGARVLAVAVGPEDRLTIRGLVALADTLREDAPALIKALQGLGIRVLMVSGDMLATARTVGRQVGIGDRFGDARTELTDPLRYDGFAHCYPQDKFRLVQVLQHAGHVVGMTGDGVNDAPALKQAEVGIAVSSATDVAKASAQVVLMHPGLADMIAVIHSGRRVYRRMLTWTITKIARTIELAALLVIGYIASGFFVTSLLLIAVLVVLNDIVTITLATDRAWVSPTPEKWNIKDISRIAAIFAAGWLLLGFAIVWIARDALALSVAQIQTLVFVYLIYSAQTTIYLTRVRGRFWSFAPSRYVALATIGNAVIATIMAYFGLLAAPIPATVLCGLMGVVLVATFVLDELKLYFFKRAHALGPLGNLVDGDRHS</sequence>
<dbReference type="PANTHER" id="PTHR42861">
    <property type="entry name" value="CALCIUM-TRANSPORTING ATPASE"/>
    <property type="match status" value="1"/>
</dbReference>
<evidence type="ECO:0000256" key="10">
    <source>
        <dbReference type="SAM" id="Phobius"/>
    </source>
</evidence>
<evidence type="ECO:0000256" key="4">
    <source>
        <dbReference type="ARBA" id="ARBA00022692"/>
    </source>
</evidence>
<dbReference type="Gene3D" id="3.40.1110.10">
    <property type="entry name" value="Calcium-transporting ATPase, cytoplasmic domain N"/>
    <property type="match status" value="1"/>
</dbReference>
<evidence type="ECO:0000259" key="11">
    <source>
        <dbReference type="SMART" id="SM00831"/>
    </source>
</evidence>
<dbReference type="FunFam" id="2.70.150.10:FF:000042">
    <property type="entry name" value="Plasma membrane ATPase"/>
    <property type="match status" value="1"/>
</dbReference>
<dbReference type="InterPro" id="IPR036412">
    <property type="entry name" value="HAD-like_sf"/>
</dbReference>
<feature type="transmembrane region" description="Helical" evidence="10">
    <location>
        <begin position="681"/>
        <end position="699"/>
    </location>
</feature>
<evidence type="ECO:0000256" key="2">
    <source>
        <dbReference type="ARBA" id="ARBA00008804"/>
    </source>
</evidence>
<keyword evidence="3" id="KW-0597">Phosphoprotein</keyword>
<dbReference type="Gene3D" id="2.70.150.10">
    <property type="entry name" value="Calcium-transporting ATPase, cytoplasmic transduction domain A"/>
    <property type="match status" value="1"/>
</dbReference>
<dbReference type="InterPro" id="IPR008250">
    <property type="entry name" value="ATPase_P-typ_transduc_dom_A_sf"/>
</dbReference>
<dbReference type="NCBIfam" id="TIGR01494">
    <property type="entry name" value="ATPase_P-type"/>
    <property type="match status" value="2"/>
</dbReference>
<dbReference type="InterPro" id="IPR018303">
    <property type="entry name" value="ATPase_P-typ_P_site"/>
</dbReference>
<feature type="transmembrane region" description="Helical" evidence="10">
    <location>
        <begin position="745"/>
        <end position="764"/>
    </location>
</feature>
<keyword evidence="8 10" id="KW-1133">Transmembrane helix</keyword>
<keyword evidence="5" id="KW-0547">Nucleotide-binding</keyword>
<comment type="similarity">
    <text evidence="2">Belongs to the cation transport ATPase (P-type) (TC 3.A.3) family. Type IIIA subfamily.</text>
</comment>
<evidence type="ECO:0000313" key="12">
    <source>
        <dbReference type="EMBL" id="VVE36925.1"/>
    </source>
</evidence>
<evidence type="ECO:0000256" key="8">
    <source>
        <dbReference type="ARBA" id="ARBA00022989"/>
    </source>
</evidence>
<dbReference type="PRINTS" id="PR00120">
    <property type="entry name" value="HATPASE"/>
</dbReference>
<dbReference type="InterPro" id="IPR044492">
    <property type="entry name" value="P_typ_ATPase_HD_dom"/>
</dbReference>
<evidence type="ECO:0000256" key="7">
    <source>
        <dbReference type="ARBA" id="ARBA00022967"/>
    </source>
</evidence>
<dbReference type="SUPFAM" id="SSF81665">
    <property type="entry name" value="Calcium ATPase, transmembrane domain M"/>
    <property type="match status" value="1"/>
</dbReference>
<feature type="transmembrane region" description="Helical" evidence="10">
    <location>
        <begin position="720"/>
        <end position="739"/>
    </location>
</feature>
<dbReference type="InterPro" id="IPR023298">
    <property type="entry name" value="ATPase_P-typ_TM_dom_sf"/>
</dbReference>
<dbReference type="SFLD" id="SFLDS00003">
    <property type="entry name" value="Haloacid_Dehalogenase"/>
    <property type="match status" value="1"/>
</dbReference>
<dbReference type="InterPro" id="IPR004014">
    <property type="entry name" value="ATPase_P-typ_cation-transptr_N"/>
</dbReference>
<evidence type="ECO:0000256" key="6">
    <source>
        <dbReference type="ARBA" id="ARBA00022840"/>
    </source>
</evidence>
<keyword evidence="4 10" id="KW-0812">Transmembrane</keyword>
<accession>A0A5E4XLB1</accession>
<dbReference type="EMBL" id="CABPSH010000012">
    <property type="protein sequence ID" value="VVE36925.1"/>
    <property type="molecule type" value="Genomic_DNA"/>
</dbReference>
<evidence type="ECO:0000256" key="1">
    <source>
        <dbReference type="ARBA" id="ARBA00004141"/>
    </source>
</evidence>
<organism evidence="12 13">
    <name type="scientific">Pandoraea eparura</name>
    <dbReference type="NCBI Taxonomy" id="2508291"/>
    <lineage>
        <taxon>Bacteria</taxon>
        <taxon>Pseudomonadati</taxon>
        <taxon>Pseudomonadota</taxon>
        <taxon>Betaproteobacteria</taxon>
        <taxon>Burkholderiales</taxon>
        <taxon>Burkholderiaceae</taxon>
        <taxon>Pandoraea</taxon>
    </lineage>
</organism>
<keyword evidence="6" id="KW-0067">ATP-binding</keyword>
<dbReference type="InterPro" id="IPR023299">
    <property type="entry name" value="ATPase_P-typ_cyto_dom_N"/>
</dbReference>
<dbReference type="SUPFAM" id="SSF56784">
    <property type="entry name" value="HAD-like"/>
    <property type="match status" value="1"/>
</dbReference>
<evidence type="ECO:0000313" key="13">
    <source>
        <dbReference type="Proteomes" id="UP000400981"/>
    </source>
</evidence>
<dbReference type="InterPro" id="IPR001757">
    <property type="entry name" value="P_typ_ATPase"/>
</dbReference>
<dbReference type="OrthoDB" id="9814270at2"/>
<dbReference type="SFLD" id="SFLDG00002">
    <property type="entry name" value="C1.7:_P-type_atpase_like"/>
    <property type="match status" value="1"/>
</dbReference>
<evidence type="ECO:0000256" key="9">
    <source>
        <dbReference type="ARBA" id="ARBA00023136"/>
    </source>
</evidence>
<dbReference type="SFLD" id="SFLDF00027">
    <property type="entry name" value="p-type_atpase"/>
    <property type="match status" value="1"/>
</dbReference>
<proteinExistence type="inferred from homology"/>
<dbReference type="Pfam" id="PF00702">
    <property type="entry name" value="Hydrolase"/>
    <property type="match status" value="1"/>
</dbReference>
<dbReference type="RefSeq" id="WP_150591032.1">
    <property type="nucleotide sequence ID" value="NZ_CABPSH010000012.1"/>
</dbReference>
<feature type="domain" description="Cation-transporting P-type ATPase N-terminal" evidence="11">
    <location>
        <begin position="9"/>
        <end position="71"/>
    </location>
</feature>
<dbReference type="GO" id="GO:0005524">
    <property type="term" value="F:ATP binding"/>
    <property type="evidence" value="ECO:0007669"/>
    <property type="project" value="UniProtKB-KW"/>
</dbReference>
<dbReference type="GO" id="GO:0016020">
    <property type="term" value="C:membrane"/>
    <property type="evidence" value="ECO:0007669"/>
    <property type="project" value="UniProtKB-SubCell"/>
</dbReference>
<dbReference type="SMART" id="SM00831">
    <property type="entry name" value="Cation_ATPase_N"/>
    <property type="match status" value="1"/>
</dbReference>
<dbReference type="Gene3D" id="3.40.50.1000">
    <property type="entry name" value="HAD superfamily/HAD-like"/>
    <property type="match status" value="1"/>
</dbReference>
<keyword evidence="13" id="KW-1185">Reference proteome</keyword>
<feature type="transmembrane region" description="Helical" evidence="10">
    <location>
        <begin position="657"/>
        <end position="675"/>
    </location>
</feature>
<dbReference type="SUPFAM" id="SSF81653">
    <property type="entry name" value="Calcium ATPase, transduction domain A"/>
    <property type="match status" value="1"/>
</dbReference>
<dbReference type="AlphaFoldDB" id="A0A5E4XLB1"/>
<dbReference type="PROSITE" id="PS00154">
    <property type="entry name" value="ATPASE_E1_E2"/>
    <property type="match status" value="1"/>
</dbReference>
<dbReference type="InterPro" id="IPR059000">
    <property type="entry name" value="ATPase_P-type_domA"/>
</dbReference>
<dbReference type="GO" id="GO:0015662">
    <property type="term" value="F:P-type ion transporter activity"/>
    <property type="evidence" value="ECO:0007669"/>
    <property type="project" value="UniProtKB-ARBA"/>
</dbReference>
<dbReference type="GO" id="GO:0016887">
    <property type="term" value="F:ATP hydrolysis activity"/>
    <property type="evidence" value="ECO:0007669"/>
    <property type="project" value="InterPro"/>
</dbReference>
<dbReference type="Gene3D" id="1.20.1110.10">
    <property type="entry name" value="Calcium-transporting ATPase, transmembrane domain"/>
    <property type="match status" value="1"/>
</dbReference>
<dbReference type="Pfam" id="PF00122">
    <property type="entry name" value="E1-E2_ATPase"/>
    <property type="match status" value="1"/>
</dbReference>
<evidence type="ECO:0000256" key="3">
    <source>
        <dbReference type="ARBA" id="ARBA00022553"/>
    </source>
</evidence>
<evidence type="ECO:0000256" key="5">
    <source>
        <dbReference type="ARBA" id="ARBA00022741"/>
    </source>
</evidence>
<dbReference type="Pfam" id="PF00690">
    <property type="entry name" value="Cation_ATPase_N"/>
    <property type="match status" value="1"/>
</dbReference>
<reference evidence="12 13" key="1">
    <citation type="submission" date="2019-08" db="EMBL/GenBank/DDBJ databases">
        <authorList>
            <person name="Peeters C."/>
        </authorList>
    </citation>
    <scope>NUCLEOTIDE SEQUENCE [LARGE SCALE GENOMIC DNA]</scope>
    <source>
        <strain evidence="12 13">LMG 31012</strain>
    </source>
</reference>
<feature type="transmembrane region" description="Helical" evidence="10">
    <location>
        <begin position="217"/>
        <end position="242"/>
    </location>
</feature>
<name>A0A5E4XLB1_9BURK</name>
<keyword evidence="9 10" id="KW-0472">Membrane</keyword>
<dbReference type="Proteomes" id="UP000400981">
    <property type="component" value="Unassembled WGS sequence"/>
</dbReference>
<comment type="subcellular location">
    <subcellularLocation>
        <location evidence="1">Membrane</location>
        <topology evidence="1">Multi-pass membrane protein</topology>
    </subcellularLocation>
</comment>
<feature type="transmembrane region" description="Helical" evidence="10">
    <location>
        <begin position="248"/>
        <end position="273"/>
    </location>
</feature>
<keyword evidence="7" id="KW-1278">Translocase</keyword>
<gene>
    <name evidence="12" type="ORF">PEP31012_03978</name>
</gene>
<dbReference type="InterPro" id="IPR023214">
    <property type="entry name" value="HAD_sf"/>
</dbReference>
<protein>
    <submittedName>
        <fullName evidence="12">Pirin</fullName>
    </submittedName>
</protein>